<name>A0A914ELC5_9BILA</name>
<dbReference type="Proteomes" id="UP000887540">
    <property type="component" value="Unplaced"/>
</dbReference>
<keyword evidence="1" id="KW-1185">Reference proteome</keyword>
<reference evidence="2" key="1">
    <citation type="submission" date="2022-11" db="UniProtKB">
        <authorList>
            <consortium name="WormBaseParasite"/>
        </authorList>
    </citation>
    <scope>IDENTIFICATION</scope>
</reference>
<evidence type="ECO:0000313" key="2">
    <source>
        <dbReference type="WBParaSite" id="ACRNAN_scaffold8764.g12302.t1"/>
    </source>
</evidence>
<organism evidence="1 2">
    <name type="scientific">Acrobeloides nanus</name>
    <dbReference type="NCBI Taxonomy" id="290746"/>
    <lineage>
        <taxon>Eukaryota</taxon>
        <taxon>Metazoa</taxon>
        <taxon>Ecdysozoa</taxon>
        <taxon>Nematoda</taxon>
        <taxon>Chromadorea</taxon>
        <taxon>Rhabditida</taxon>
        <taxon>Tylenchina</taxon>
        <taxon>Cephalobomorpha</taxon>
        <taxon>Cephaloboidea</taxon>
        <taxon>Cephalobidae</taxon>
        <taxon>Acrobeloides</taxon>
    </lineage>
</organism>
<proteinExistence type="predicted"/>
<protein>
    <submittedName>
        <fullName evidence="2">Uncharacterized protein</fullName>
    </submittedName>
</protein>
<dbReference type="AlphaFoldDB" id="A0A914ELC5"/>
<evidence type="ECO:0000313" key="1">
    <source>
        <dbReference type="Proteomes" id="UP000887540"/>
    </source>
</evidence>
<sequence>MQVTVGDYDENSHLNCAEVWKTFI</sequence>
<dbReference type="WBParaSite" id="ACRNAN_scaffold8764.g12302.t1">
    <property type="protein sequence ID" value="ACRNAN_scaffold8764.g12302.t1"/>
    <property type="gene ID" value="ACRNAN_scaffold8764.g12302"/>
</dbReference>
<accession>A0A914ELC5</accession>